<sequence>MSAIFNNCGTLLTFRVGPTDAKFFAEFYYNPDNNTGYKTQDIANLGKFTIIARVMTKDGLQSHPFTAYPLPPVKANPHANPELVKERSRQLIGSPKAVVRDSINQRAALDTISSND</sequence>
<gene>
    <name evidence="1" type="ORF">FDZ14_31490</name>
</gene>
<dbReference type="EMBL" id="CP045273">
    <property type="protein sequence ID" value="QJX80616.1"/>
    <property type="molecule type" value="Genomic_DNA"/>
</dbReference>
<keyword evidence="1" id="KW-0614">Plasmid</keyword>
<organism evidence="1 2">
    <name type="scientific">Priestia megaterium</name>
    <name type="common">Bacillus megaterium</name>
    <dbReference type="NCBI Taxonomy" id="1404"/>
    <lineage>
        <taxon>Bacteria</taxon>
        <taxon>Bacillati</taxon>
        <taxon>Bacillota</taxon>
        <taxon>Bacilli</taxon>
        <taxon>Bacillales</taxon>
        <taxon>Bacillaceae</taxon>
        <taxon>Priestia</taxon>
    </lineage>
</organism>
<protein>
    <submittedName>
        <fullName evidence="1">Uncharacterized protein</fullName>
    </submittedName>
</protein>
<dbReference type="RefSeq" id="WP_171778611.1">
    <property type="nucleotide sequence ID" value="NZ_CP045273.1"/>
</dbReference>
<evidence type="ECO:0000313" key="2">
    <source>
        <dbReference type="Proteomes" id="UP000501076"/>
    </source>
</evidence>
<proteinExistence type="predicted"/>
<geneLocation type="plasmid" evidence="2">
    <name>pfdu301a</name>
</geneLocation>
<reference evidence="1 2" key="1">
    <citation type="submission" date="2019-10" db="EMBL/GenBank/DDBJ databases">
        <title>Complete genome sequences for adaption low water activity.</title>
        <authorList>
            <person name="Zhao L."/>
            <person name="Zhong J."/>
        </authorList>
    </citation>
    <scope>NUCLEOTIDE SEQUENCE [LARGE SCALE GENOMIC DNA]</scope>
    <source>
        <strain evidence="1 2">FDU301</strain>
        <plasmid evidence="2">pfdu301a</plasmid>
    </source>
</reference>
<dbReference type="AlphaFoldDB" id="A0A6M6E4W7"/>
<name>A0A6M6E4W7_PRIMG</name>
<dbReference type="Proteomes" id="UP000501076">
    <property type="component" value="Plasmid pFDU301A"/>
</dbReference>
<evidence type="ECO:0000313" key="1">
    <source>
        <dbReference type="EMBL" id="QJX80616.1"/>
    </source>
</evidence>
<accession>A0A6M6E4W7</accession>